<accession>A0A1N7MK19</accession>
<dbReference type="AlphaFoldDB" id="A0A1N7MK19"/>
<evidence type="ECO:0000313" key="2">
    <source>
        <dbReference type="Proteomes" id="UP000185781"/>
    </source>
</evidence>
<protein>
    <submittedName>
        <fullName evidence="1">Uncharacterized protein</fullName>
    </submittedName>
</protein>
<gene>
    <name evidence="1" type="ORF">SAMN05421785_103287</name>
</gene>
<dbReference type="STRING" id="373672.SAMN05421785_103287"/>
<reference evidence="1 2" key="1">
    <citation type="submission" date="2017-01" db="EMBL/GenBank/DDBJ databases">
        <authorList>
            <person name="Mah S.A."/>
            <person name="Swanson W.J."/>
            <person name="Moy G.W."/>
            <person name="Vacquier V.D."/>
        </authorList>
    </citation>
    <scope>NUCLEOTIDE SEQUENCE [LARGE SCALE GENOMIC DNA]</scope>
    <source>
        <strain evidence="1 2">DSM 18014</strain>
    </source>
</reference>
<evidence type="ECO:0000313" key="1">
    <source>
        <dbReference type="EMBL" id="SIS86427.1"/>
    </source>
</evidence>
<dbReference type="EMBL" id="FTOV01000003">
    <property type="protein sequence ID" value="SIS86427.1"/>
    <property type="molecule type" value="Genomic_DNA"/>
</dbReference>
<dbReference type="Proteomes" id="UP000185781">
    <property type="component" value="Unassembled WGS sequence"/>
</dbReference>
<proteinExistence type="predicted"/>
<organism evidence="1 2">
    <name type="scientific">Chryseobacterium gambrini</name>
    <dbReference type="NCBI Taxonomy" id="373672"/>
    <lineage>
        <taxon>Bacteria</taxon>
        <taxon>Pseudomonadati</taxon>
        <taxon>Bacteroidota</taxon>
        <taxon>Flavobacteriia</taxon>
        <taxon>Flavobacteriales</taxon>
        <taxon>Weeksellaceae</taxon>
        <taxon>Chryseobacterium group</taxon>
        <taxon>Chryseobacterium</taxon>
    </lineage>
</organism>
<sequence>MEKEFCFLSDKFELSTKEISDYYKNDLNVNLIYVFN</sequence>
<name>A0A1N7MK19_9FLAO</name>